<reference evidence="1 2" key="1">
    <citation type="submission" date="2019-12" db="EMBL/GenBank/DDBJ databases">
        <title>Novel species isolated from a subtropical stream in China.</title>
        <authorList>
            <person name="Lu H."/>
        </authorList>
    </citation>
    <scope>NUCLEOTIDE SEQUENCE [LARGE SCALE GENOMIC DNA]</scope>
    <source>
        <strain evidence="1 2">FT127W</strain>
    </source>
</reference>
<protein>
    <submittedName>
        <fullName evidence="1">Uncharacterized protein</fullName>
    </submittedName>
</protein>
<gene>
    <name evidence="1" type="ORF">GTP77_23435</name>
</gene>
<name>A0A7X4HFF7_9BURK</name>
<organism evidence="1 2">
    <name type="scientific">Pseudoduganella aquatica</name>
    <dbReference type="NCBI Taxonomy" id="2660641"/>
    <lineage>
        <taxon>Bacteria</taxon>
        <taxon>Pseudomonadati</taxon>
        <taxon>Pseudomonadota</taxon>
        <taxon>Betaproteobacteria</taxon>
        <taxon>Burkholderiales</taxon>
        <taxon>Oxalobacteraceae</taxon>
        <taxon>Telluria group</taxon>
        <taxon>Pseudoduganella</taxon>
    </lineage>
</organism>
<keyword evidence="2" id="KW-1185">Reference proteome</keyword>
<proteinExistence type="predicted"/>
<dbReference type="RefSeq" id="WP_161074577.1">
    <property type="nucleotide sequence ID" value="NZ_CP086370.1"/>
</dbReference>
<dbReference type="Proteomes" id="UP000450676">
    <property type="component" value="Unassembled WGS sequence"/>
</dbReference>
<comment type="caution">
    <text evidence="1">The sequence shown here is derived from an EMBL/GenBank/DDBJ whole genome shotgun (WGS) entry which is preliminary data.</text>
</comment>
<accession>A0A7X4HFF7</accession>
<dbReference type="EMBL" id="WWCU01000035">
    <property type="protein sequence ID" value="MYN10281.1"/>
    <property type="molecule type" value="Genomic_DNA"/>
</dbReference>
<sequence>MSQASSNPFTITVRAAVQAARPAWMPPAGYFADVPMRNTPNDVVPSIYVADNYLMNNPFALWGGSAVLRDYSELGAQVFYSGGHESAGGLPNYQFSLICDFSSLSWRTANVPLQSNRSDSFVAGYAPDGTPYCPHSYLGLQELPAAWGGAAQGTLVSFFWAGSSYANRINLLDVSRPSRGYTTMATRQAQNADPGMIRFSPTAQGGNYPITVMDEQRKGWWVAVNGPVSYTLFVDKAGAITQYPALGGNLGNGAMVLCPSLQLLIAIDGGYASGTYADLNYRTLYVRNLATGAVTRTSTSGSVPSLTFGYDGSAVPNFHRMDVMGLQWVEELGCIVGLDQSEQPPSVVKLSPPATNPATNPWTWSKVALQHWPSDSKGQATIQTAANGYWSKFRWVPSLQAFVVCGSSNTKPQVIRLT</sequence>
<dbReference type="AlphaFoldDB" id="A0A7X4HFF7"/>
<evidence type="ECO:0000313" key="2">
    <source>
        <dbReference type="Proteomes" id="UP000450676"/>
    </source>
</evidence>
<evidence type="ECO:0000313" key="1">
    <source>
        <dbReference type="EMBL" id="MYN10281.1"/>
    </source>
</evidence>